<keyword evidence="8" id="KW-1185">Reference proteome</keyword>
<dbReference type="EMBL" id="FNDB01000005">
    <property type="protein sequence ID" value="SDH22056.1"/>
    <property type="molecule type" value="Genomic_DNA"/>
</dbReference>
<dbReference type="PANTHER" id="PTHR10846">
    <property type="entry name" value="SODIUM/POTASSIUM/CALCIUM EXCHANGER"/>
    <property type="match status" value="1"/>
</dbReference>
<comment type="subcellular location">
    <subcellularLocation>
        <location evidence="1">Membrane</location>
        <topology evidence="1">Multi-pass membrane protein</topology>
    </subcellularLocation>
</comment>
<feature type="transmembrane region" description="Helical" evidence="5">
    <location>
        <begin position="314"/>
        <end position="331"/>
    </location>
</feature>
<dbReference type="STRING" id="178355.SAMN04488062_10584"/>
<evidence type="ECO:0000256" key="2">
    <source>
        <dbReference type="ARBA" id="ARBA00022692"/>
    </source>
</evidence>
<dbReference type="Proteomes" id="UP000199274">
    <property type="component" value="Unassembled WGS sequence"/>
</dbReference>
<dbReference type="InterPro" id="IPR004481">
    <property type="entry name" value="K/Na/Ca-exchanger"/>
</dbReference>
<feature type="domain" description="Sodium/calcium exchanger membrane region" evidence="6">
    <location>
        <begin position="187"/>
        <end position="326"/>
    </location>
</feature>
<dbReference type="InterPro" id="IPR004837">
    <property type="entry name" value="NaCa_Exmemb"/>
</dbReference>
<name>A0A1G8AMR4_9FLAO</name>
<keyword evidence="2 5" id="KW-0812">Transmembrane</keyword>
<feature type="transmembrane region" description="Helical" evidence="5">
    <location>
        <begin position="6"/>
        <end position="25"/>
    </location>
</feature>
<feature type="transmembrane region" description="Helical" evidence="5">
    <location>
        <begin position="45"/>
        <end position="67"/>
    </location>
</feature>
<dbReference type="RefSeq" id="WP_091257010.1">
    <property type="nucleotide sequence ID" value="NZ_FNDB01000005.1"/>
</dbReference>
<keyword evidence="4 5" id="KW-0472">Membrane</keyword>
<feature type="transmembrane region" description="Helical" evidence="5">
    <location>
        <begin position="73"/>
        <end position="95"/>
    </location>
</feature>
<dbReference type="PANTHER" id="PTHR10846:SF8">
    <property type="entry name" value="INNER MEMBRANE PROTEIN YRBG"/>
    <property type="match status" value="1"/>
</dbReference>
<dbReference type="GO" id="GO:0008273">
    <property type="term" value="F:calcium, potassium:sodium antiporter activity"/>
    <property type="evidence" value="ECO:0007669"/>
    <property type="project" value="TreeGrafter"/>
</dbReference>
<feature type="transmembrane region" description="Helical" evidence="5">
    <location>
        <begin position="186"/>
        <end position="204"/>
    </location>
</feature>
<evidence type="ECO:0000259" key="6">
    <source>
        <dbReference type="Pfam" id="PF01699"/>
    </source>
</evidence>
<dbReference type="GO" id="GO:0005262">
    <property type="term" value="F:calcium channel activity"/>
    <property type="evidence" value="ECO:0007669"/>
    <property type="project" value="TreeGrafter"/>
</dbReference>
<evidence type="ECO:0000313" key="7">
    <source>
        <dbReference type="EMBL" id="SDH22056.1"/>
    </source>
</evidence>
<dbReference type="GO" id="GO:0005886">
    <property type="term" value="C:plasma membrane"/>
    <property type="evidence" value="ECO:0007669"/>
    <property type="project" value="TreeGrafter"/>
</dbReference>
<protein>
    <submittedName>
        <fullName evidence="7">Cation:H+ antiporter</fullName>
    </submittedName>
</protein>
<gene>
    <name evidence="7" type="ORF">SAMN04488062_10584</name>
</gene>
<feature type="transmembrane region" description="Helical" evidence="5">
    <location>
        <begin position="135"/>
        <end position="158"/>
    </location>
</feature>
<dbReference type="AlphaFoldDB" id="A0A1G8AMR4"/>
<evidence type="ECO:0000256" key="3">
    <source>
        <dbReference type="ARBA" id="ARBA00022989"/>
    </source>
</evidence>
<feature type="transmembrane region" description="Helical" evidence="5">
    <location>
        <begin position="216"/>
        <end position="239"/>
    </location>
</feature>
<feature type="transmembrane region" description="Helical" evidence="5">
    <location>
        <begin position="107"/>
        <end position="129"/>
    </location>
</feature>
<evidence type="ECO:0000313" key="8">
    <source>
        <dbReference type="Proteomes" id="UP000199274"/>
    </source>
</evidence>
<evidence type="ECO:0000256" key="1">
    <source>
        <dbReference type="ARBA" id="ARBA00004141"/>
    </source>
</evidence>
<feature type="domain" description="Sodium/calcium exchanger membrane region" evidence="6">
    <location>
        <begin position="8"/>
        <end position="154"/>
    </location>
</feature>
<keyword evidence="3 5" id="KW-1133">Transmembrane helix</keyword>
<evidence type="ECO:0000256" key="5">
    <source>
        <dbReference type="SAM" id="Phobius"/>
    </source>
</evidence>
<organism evidence="7 8">
    <name type="scientific">Flavobacterium omnivorum</name>
    <dbReference type="NCBI Taxonomy" id="178355"/>
    <lineage>
        <taxon>Bacteria</taxon>
        <taxon>Pseudomonadati</taxon>
        <taxon>Bacteroidota</taxon>
        <taxon>Flavobacteriia</taxon>
        <taxon>Flavobacteriales</taxon>
        <taxon>Flavobacteriaceae</taxon>
        <taxon>Flavobacterium</taxon>
    </lineage>
</organism>
<dbReference type="GO" id="GO:0006874">
    <property type="term" value="P:intracellular calcium ion homeostasis"/>
    <property type="evidence" value="ECO:0007669"/>
    <property type="project" value="TreeGrafter"/>
</dbReference>
<feature type="transmembrane region" description="Helical" evidence="5">
    <location>
        <begin position="246"/>
        <end position="264"/>
    </location>
</feature>
<dbReference type="OrthoDB" id="9794225at2"/>
<dbReference type="Pfam" id="PF01699">
    <property type="entry name" value="Na_Ca_ex"/>
    <property type="match status" value="2"/>
</dbReference>
<feature type="transmembrane region" description="Helical" evidence="5">
    <location>
        <begin position="284"/>
        <end position="302"/>
    </location>
</feature>
<dbReference type="InterPro" id="IPR044880">
    <property type="entry name" value="NCX_ion-bd_dom_sf"/>
</dbReference>
<sequence length="333" mass="36420">MNAIYLDIIGFILATAVIVATGSRLSKYGDMMADMLGWGKMFMGIVLLASVTSMPEIMNGISAVVFLNAPDLAVGDIVGSCAFNILIISIMDLFYDHKKPLTSVAQTGHVIAASFGIILLSLVAFAILMPDIFGTILWIGEFSLLFLLFYVIAIRVIFSYDKKESHYREERKNTYTLTLKQVVRRYIMNALVLMGAAMLLPYFGQHLAEASGMGQSFFGTLFIAASTSLPEVVVSIAAIRLGTIDLAIGTIFGSTIFNIAILAIDDILYTKGAILQFTSPNHIIPVLGTIIITAIGIIGIVFKEEKKWKLAIDTALIALVYVLMMILLYYLKD</sequence>
<reference evidence="8" key="1">
    <citation type="submission" date="2016-10" db="EMBL/GenBank/DDBJ databases">
        <authorList>
            <person name="Varghese N."/>
            <person name="Submissions S."/>
        </authorList>
    </citation>
    <scope>NUCLEOTIDE SEQUENCE [LARGE SCALE GENOMIC DNA]</scope>
    <source>
        <strain evidence="8">CGMCC 1.2747</strain>
    </source>
</reference>
<evidence type="ECO:0000256" key="4">
    <source>
        <dbReference type="ARBA" id="ARBA00023136"/>
    </source>
</evidence>
<accession>A0A1G8AMR4</accession>
<proteinExistence type="predicted"/>
<dbReference type="Gene3D" id="1.20.1420.30">
    <property type="entry name" value="NCX, central ion-binding region"/>
    <property type="match status" value="1"/>
</dbReference>